<proteinExistence type="predicted"/>
<gene>
    <name evidence="1" type="ORF">NAPIS_ORF01567</name>
</gene>
<organism evidence="1 2">
    <name type="scientific">Vairimorpha apis BRL 01</name>
    <dbReference type="NCBI Taxonomy" id="1037528"/>
    <lineage>
        <taxon>Eukaryota</taxon>
        <taxon>Fungi</taxon>
        <taxon>Fungi incertae sedis</taxon>
        <taxon>Microsporidia</taxon>
        <taxon>Nosematidae</taxon>
        <taxon>Vairimorpha</taxon>
    </lineage>
</organism>
<dbReference type="EMBL" id="KE647220">
    <property type="protein sequence ID" value="EQB60861.1"/>
    <property type="molecule type" value="Genomic_DNA"/>
</dbReference>
<dbReference type="Proteomes" id="UP000053780">
    <property type="component" value="Unassembled WGS sequence"/>
</dbReference>
<evidence type="ECO:0000313" key="2">
    <source>
        <dbReference type="Proteomes" id="UP000053780"/>
    </source>
</evidence>
<accession>T0MCH5</accession>
<protein>
    <submittedName>
        <fullName evidence="1">Uncharacterized protein</fullName>
    </submittedName>
</protein>
<dbReference type="AlphaFoldDB" id="T0MCH5"/>
<name>T0MCH5_9MICR</name>
<evidence type="ECO:0000313" key="1">
    <source>
        <dbReference type="EMBL" id="EQB60861.1"/>
    </source>
</evidence>
<reference evidence="1 2" key="1">
    <citation type="journal article" date="2013" name="BMC Genomics">
        <title>Genome sequencing and comparative genomics of honey bee microsporidia, Nosema apis reveal novel insights into host-parasite interactions.</title>
        <authorList>
            <person name="Chen Yp."/>
            <person name="Pettis J.S."/>
            <person name="Zhao Y."/>
            <person name="Liu X."/>
            <person name="Tallon L.J."/>
            <person name="Sadzewicz L.D."/>
            <person name="Li R."/>
            <person name="Zheng H."/>
            <person name="Huang S."/>
            <person name="Zhang X."/>
            <person name="Hamilton M.C."/>
            <person name="Pernal S.F."/>
            <person name="Melathopoulos A.P."/>
            <person name="Yan X."/>
            <person name="Evans J.D."/>
        </authorList>
    </citation>
    <scope>NUCLEOTIDE SEQUENCE [LARGE SCALE GENOMIC DNA]</scope>
    <source>
        <strain evidence="1 2">BRL 01</strain>
    </source>
</reference>
<keyword evidence="2" id="KW-1185">Reference proteome</keyword>
<sequence length="397" mass="47741">MDNFQKVELLKLTTEQQSDLDEMLQTLKPNYILTTYLIDPINTNLCYIFIENTKSNEIKNYTIVLNNKQSLIFVKNRILEDGTPINDLFYLNFKNILNIQYEIENLKIFSLSYNLVIYNKFINLIINNFSILIVKLDASFINKVNFNNVFFTISMKIADLICQNLNEFLKIGYKLQSTKKFNRCLLLNNFKNYKIMEDYISHITSGSENFFSLDLHLKFDYINRLTDCMYYFCLKNNILLNFLIEYVLSNINSISNKLDKYTFILCFVAIYKYESNYQSEILLLKLIIITHFYLQNPNYDTNNKESLILLHMISKKRVYKYEKINTLFEICILDEKQEDNLKIIIIRRYYVFFLHCYNKNLRFLKKLETNEKYFDFIWLIIKCCIYTIYNVLDINLI</sequence>
<dbReference type="VEuPathDB" id="MicrosporidiaDB:NAPIS_ORF01567"/>
<dbReference type="HOGENOM" id="CLU_647404_0_0_1"/>